<sequence>MVMNELYYGQQELPDLDDIDYMAGDGIVLTAREEDTAAEFTFDRDMLMDILKRIYSREFHPLTEIEESLFEEIFRIMTEATDEGFVRSGAEVPVGFRQTVDYRNAVWSAFKVHRMQRDVASQLLDANGRLKPFEQWVKDVDPLLNHHVDHWLHTEYNTAVARAHQAADWQRFEANRDIMPNLRWMPSTSAKPGADHRPFWGVTLPMDHPFWNSHRPGDRWGCKCSLENTDEPATPLPDDPQPEQNRPAPGLDNNPGVDGKLFSDTHPYVREATKEAAKVVESFVGEYMEARSATRQKKKP</sequence>
<feature type="region of interest" description="Disordered" evidence="1">
    <location>
        <begin position="223"/>
        <end position="269"/>
    </location>
</feature>
<dbReference type="InterPro" id="IPR006528">
    <property type="entry name" value="Phage_head_morphogenesis_dom"/>
</dbReference>
<proteinExistence type="predicted"/>
<dbReference type="EMBL" id="AMCI01003501">
    <property type="protein sequence ID" value="EJX00165.1"/>
    <property type="molecule type" value="Genomic_DNA"/>
</dbReference>
<evidence type="ECO:0000313" key="3">
    <source>
        <dbReference type="EMBL" id="EJX00165.1"/>
    </source>
</evidence>
<organism evidence="3">
    <name type="scientific">gut metagenome</name>
    <dbReference type="NCBI Taxonomy" id="749906"/>
    <lineage>
        <taxon>unclassified sequences</taxon>
        <taxon>metagenomes</taxon>
        <taxon>organismal metagenomes</taxon>
    </lineage>
</organism>
<gene>
    <name evidence="3" type="ORF">EVA_11731</name>
</gene>
<comment type="caution">
    <text evidence="3">The sequence shown here is derived from an EMBL/GenBank/DDBJ whole genome shotgun (WGS) entry which is preliminary data.</text>
</comment>
<dbReference type="AlphaFoldDB" id="J9GKH3"/>
<protein>
    <submittedName>
        <fullName evidence="3">Protein containing Phage putative head morphogenesis protein, SPP1 gp7 domain protein</fullName>
    </submittedName>
</protein>
<feature type="domain" description="Phage head morphogenesis" evidence="2">
    <location>
        <begin position="134"/>
        <end position="226"/>
    </location>
</feature>
<evidence type="ECO:0000259" key="2">
    <source>
        <dbReference type="Pfam" id="PF04233"/>
    </source>
</evidence>
<name>J9GKH3_9ZZZZ</name>
<reference evidence="3" key="1">
    <citation type="journal article" date="2012" name="PLoS ONE">
        <title>Gene sets for utilization of primary and secondary nutrition supplies in the distal gut of endangered iberian lynx.</title>
        <authorList>
            <person name="Alcaide M."/>
            <person name="Messina E."/>
            <person name="Richter M."/>
            <person name="Bargiela R."/>
            <person name="Peplies J."/>
            <person name="Huws S.A."/>
            <person name="Newbold C.J."/>
            <person name="Golyshin P.N."/>
            <person name="Simon M.A."/>
            <person name="Lopez G."/>
            <person name="Yakimov M.M."/>
            <person name="Ferrer M."/>
        </authorList>
    </citation>
    <scope>NUCLEOTIDE SEQUENCE</scope>
</reference>
<evidence type="ECO:0000256" key="1">
    <source>
        <dbReference type="SAM" id="MobiDB-lite"/>
    </source>
</evidence>
<dbReference type="Pfam" id="PF04233">
    <property type="entry name" value="Phage_Mu_F"/>
    <property type="match status" value="1"/>
</dbReference>
<accession>J9GKH3</accession>